<evidence type="ECO:0000256" key="3">
    <source>
        <dbReference type="ARBA" id="ARBA00022606"/>
    </source>
</evidence>
<dbReference type="GO" id="GO:0004984">
    <property type="term" value="F:olfactory receptor activity"/>
    <property type="evidence" value="ECO:0007669"/>
    <property type="project" value="InterPro"/>
</dbReference>
<proteinExistence type="evidence at transcript level"/>
<gene>
    <name evidence="11" type="primary">OR57</name>
</gene>
<feature type="transmembrane region" description="Helical" evidence="10">
    <location>
        <begin position="186"/>
        <end position="211"/>
    </location>
</feature>
<organism evidence="11">
    <name type="scientific">Helicoverpa armigera</name>
    <name type="common">Cotton bollworm</name>
    <name type="synonym">Heliothis armigera</name>
    <dbReference type="NCBI Taxonomy" id="29058"/>
    <lineage>
        <taxon>Eukaryota</taxon>
        <taxon>Metazoa</taxon>
        <taxon>Ecdysozoa</taxon>
        <taxon>Arthropoda</taxon>
        <taxon>Hexapoda</taxon>
        <taxon>Insecta</taxon>
        <taxon>Pterygota</taxon>
        <taxon>Neoptera</taxon>
        <taxon>Endopterygota</taxon>
        <taxon>Lepidoptera</taxon>
        <taxon>Glossata</taxon>
        <taxon>Ditrysia</taxon>
        <taxon>Noctuoidea</taxon>
        <taxon>Noctuidae</taxon>
        <taxon>Heliothinae</taxon>
        <taxon>Helicoverpa</taxon>
    </lineage>
</organism>
<dbReference type="AlphaFoldDB" id="A0A075T2Z7"/>
<reference evidence="11" key="1">
    <citation type="journal article" date="2014" name="BMC Genomics">
        <title>Identification and characterization of three chemosensory receptor families in the cotton bollworm Helicoverpa armigera.</title>
        <authorList>
            <person name="Liu N.Y."/>
            <person name="Xu W."/>
            <person name="Papanicolaou A."/>
            <person name="Dong S.L."/>
            <person name="Anderson A."/>
        </authorList>
    </citation>
    <scope>NUCLEOTIDE SEQUENCE</scope>
</reference>
<feature type="transmembrane region" description="Helical" evidence="10">
    <location>
        <begin position="136"/>
        <end position="161"/>
    </location>
</feature>
<keyword evidence="9" id="KW-0807">Transducer</keyword>
<evidence type="ECO:0000256" key="10">
    <source>
        <dbReference type="SAM" id="Phobius"/>
    </source>
</evidence>
<evidence type="ECO:0000256" key="8">
    <source>
        <dbReference type="ARBA" id="ARBA00023170"/>
    </source>
</evidence>
<keyword evidence="3" id="KW-0716">Sensory transduction</keyword>
<evidence type="ECO:0000256" key="2">
    <source>
        <dbReference type="ARBA" id="ARBA00022475"/>
    </source>
</evidence>
<evidence type="ECO:0000256" key="6">
    <source>
        <dbReference type="ARBA" id="ARBA00022989"/>
    </source>
</evidence>
<feature type="non-terminal residue" evidence="11">
    <location>
        <position position="1"/>
    </location>
</feature>
<dbReference type="GO" id="GO:0007165">
    <property type="term" value="P:signal transduction"/>
    <property type="evidence" value="ECO:0007669"/>
    <property type="project" value="UniProtKB-KW"/>
</dbReference>
<feature type="non-terminal residue" evidence="11">
    <location>
        <position position="404"/>
    </location>
</feature>
<dbReference type="GO" id="GO:0005549">
    <property type="term" value="F:odorant binding"/>
    <property type="evidence" value="ECO:0007669"/>
    <property type="project" value="InterPro"/>
</dbReference>
<accession>A0A075T2Z7</accession>
<evidence type="ECO:0000256" key="1">
    <source>
        <dbReference type="ARBA" id="ARBA00004651"/>
    </source>
</evidence>
<dbReference type="Pfam" id="PF02949">
    <property type="entry name" value="7tm_6"/>
    <property type="match status" value="1"/>
</dbReference>
<keyword evidence="8 11" id="KW-0675">Receptor</keyword>
<evidence type="ECO:0000256" key="7">
    <source>
        <dbReference type="ARBA" id="ARBA00023136"/>
    </source>
</evidence>
<dbReference type="GO" id="GO:0005886">
    <property type="term" value="C:plasma membrane"/>
    <property type="evidence" value="ECO:0007669"/>
    <property type="project" value="UniProtKB-SubCell"/>
</dbReference>
<evidence type="ECO:0000256" key="5">
    <source>
        <dbReference type="ARBA" id="ARBA00022725"/>
    </source>
</evidence>
<name>A0A075T2Z7_HELAM</name>
<dbReference type="EMBL" id="KF768709">
    <property type="protein sequence ID" value="AIG51903.1"/>
    <property type="molecule type" value="mRNA"/>
</dbReference>
<feature type="transmembrane region" description="Helical" evidence="10">
    <location>
        <begin position="76"/>
        <end position="94"/>
    </location>
</feature>
<protein>
    <submittedName>
        <fullName evidence="11">Odorant receptor</fullName>
    </submittedName>
</protein>
<keyword evidence="4 10" id="KW-0812">Transmembrane</keyword>
<feature type="transmembrane region" description="Helical" evidence="10">
    <location>
        <begin position="38"/>
        <end position="56"/>
    </location>
</feature>
<comment type="subcellular location">
    <subcellularLocation>
        <location evidence="1">Cell membrane</location>
        <topology evidence="1">Multi-pass membrane protein</topology>
    </subcellularLocation>
</comment>
<dbReference type="PANTHER" id="PTHR21137:SF35">
    <property type="entry name" value="ODORANT RECEPTOR 19A-RELATED"/>
    <property type="match status" value="1"/>
</dbReference>
<sequence>YKSAVKMENNFENSLKLFLIPMRVVGTHPEIPINLNWFILYSLTYGPFTILAIIIIYNSYLNATNDDFSEACKNGILSLTYFGASLNNIIMLWYRDSIKNLLDMMKNDYKMAAGLPRDEQLIFQEYVSKKTLVCKVWLILFTVSCSLFSVKAILLMVYYAIIGEPRLVHLYDLVYPDFIESRKENLSMYLVIYFFIFSYGVYAGFVFMSFLPLGPVLMLHACGHLEITKKRIETLFTSNTKDVNEKLNDIVKLLQYTYNFVETVKECFKVFYEATLKLSALALPVTFYALLDGLQHGEFSLEFSSFILSGIALSSAPCYYSDLLLEKGREVSLALYTCGWEQEYNRRARSTILLLLIRSSRPIAMQTMFATLCLIALTEMFQQAYTIFNLINSVQNSINEIKYG</sequence>
<keyword evidence="2" id="KW-1003">Cell membrane</keyword>
<evidence type="ECO:0000256" key="4">
    <source>
        <dbReference type="ARBA" id="ARBA00022692"/>
    </source>
</evidence>
<dbReference type="PANTHER" id="PTHR21137">
    <property type="entry name" value="ODORANT RECEPTOR"/>
    <property type="match status" value="1"/>
</dbReference>
<keyword evidence="7 10" id="KW-0472">Membrane</keyword>
<evidence type="ECO:0000256" key="9">
    <source>
        <dbReference type="ARBA" id="ARBA00023224"/>
    </source>
</evidence>
<keyword evidence="5" id="KW-0552">Olfaction</keyword>
<keyword evidence="6 10" id="KW-1133">Transmembrane helix</keyword>
<dbReference type="InterPro" id="IPR004117">
    <property type="entry name" value="7tm6_olfct_rcpt"/>
</dbReference>
<evidence type="ECO:0000313" key="11">
    <source>
        <dbReference type="EMBL" id="AIG51903.1"/>
    </source>
</evidence>
<dbReference type="OrthoDB" id="7604726at2759"/>